<feature type="domain" description="YqgF/RNase H-like" evidence="5">
    <location>
        <begin position="10"/>
        <end position="110"/>
    </location>
</feature>
<keyword evidence="3" id="KW-0540">Nuclease</keyword>
<dbReference type="SUPFAM" id="SSF53098">
    <property type="entry name" value="Ribonuclease H-like"/>
    <property type="match status" value="1"/>
</dbReference>
<evidence type="ECO:0000256" key="3">
    <source>
        <dbReference type="ARBA" id="ARBA00022722"/>
    </source>
</evidence>
<dbReference type="PANTHER" id="PTHR33317">
    <property type="entry name" value="POLYNUCLEOTIDYL TRANSFERASE, RIBONUCLEASE H-LIKE SUPERFAMILY PROTEIN"/>
    <property type="match status" value="1"/>
</dbReference>
<dbReference type="CDD" id="cd16964">
    <property type="entry name" value="YqgF"/>
    <property type="match status" value="1"/>
</dbReference>
<dbReference type="SMART" id="SM00732">
    <property type="entry name" value="YqgFc"/>
    <property type="match status" value="1"/>
</dbReference>
<accession>A0A1J5QJV5</accession>
<dbReference type="InterPro" id="IPR037027">
    <property type="entry name" value="YqgF/RNaseH-like_dom_sf"/>
</dbReference>
<evidence type="ECO:0000256" key="1">
    <source>
        <dbReference type="ARBA" id="ARBA00022490"/>
    </source>
</evidence>
<dbReference type="EC" id="3.1.-.-" evidence="6"/>
<dbReference type="GO" id="GO:0005829">
    <property type="term" value="C:cytosol"/>
    <property type="evidence" value="ECO:0007669"/>
    <property type="project" value="TreeGrafter"/>
</dbReference>
<name>A0A1J5QJV5_9ZZZZ</name>
<dbReference type="GO" id="GO:0016787">
    <property type="term" value="F:hydrolase activity"/>
    <property type="evidence" value="ECO:0007669"/>
    <property type="project" value="UniProtKB-KW"/>
</dbReference>
<evidence type="ECO:0000259" key="5">
    <source>
        <dbReference type="SMART" id="SM00732"/>
    </source>
</evidence>
<keyword evidence="1" id="KW-0963">Cytoplasm</keyword>
<dbReference type="Gene3D" id="3.30.420.140">
    <property type="entry name" value="YqgF/RNase H-like domain"/>
    <property type="match status" value="1"/>
</dbReference>
<dbReference type="GO" id="GO:0000967">
    <property type="term" value="P:rRNA 5'-end processing"/>
    <property type="evidence" value="ECO:0007669"/>
    <property type="project" value="TreeGrafter"/>
</dbReference>
<dbReference type="InterPro" id="IPR012337">
    <property type="entry name" value="RNaseH-like_sf"/>
</dbReference>
<evidence type="ECO:0000313" key="6">
    <source>
        <dbReference type="EMBL" id="OIQ77795.1"/>
    </source>
</evidence>
<dbReference type="AlphaFoldDB" id="A0A1J5QJV5"/>
<dbReference type="NCBIfam" id="TIGR00250">
    <property type="entry name" value="RNAse_H_YqgF"/>
    <property type="match status" value="1"/>
</dbReference>
<dbReference type="GO" id="GO:0004518">
    <property type="term" value="F:nuclease activity"/>
    <property type="evidence" value="ECO:0007669"/>
    <property type="project" value="UniProtKB-KW"/>
</dbReference>
<reference evidence="6" key="1">
    <citation type="submission" date="2016-10" db="EMBL/GenBank/DDBJ databases">
        <title>Sequence of Gallionella enrichment culture.</title>
        <authorList>
            <person name="Poehlein A."/>
            <person name="Muehling M."/>
            <person name="Daniel R."/>
        </authorList>
    </citation>
    <scope>NUCLEOTIDE SEQUENCE</scope>
</reference>
<evidence type="ECO:0000256" key="4">
    <source>
        <dbReference type="ARBA" id="ARBA00022801"/>
    </source>
</evidence>
<dbReference type="EMBL" id="MLJW01001534">
    <property type="protein sequence ID" value="OIQ77795.1"/>
    <property type="molecule type" value="Genomic_DNA"/>
</dbReference>
<keyword evidence="4 6" id="KW-0378">Hydrolase</keyword>
<keyword evidence="2" id="KW-0690">Ribosome biogenesis</keyword>
<sequence length="135" mass="14510">MPEASGRPTGIVMGFDYGSHRIGVAVGNTITASAQPLCSVDALRRDTRFAAIAELLAQWQPALLVVGLPLARDGGEQLRTTQARRFANQLHGRFGVPVTMVDERYTSRAAEDAGADDVDAEAARLILEQYLQSNA</sequence>
<dbReference type="Pfam" id="PF03652">
    <property type="entry name" value="RuvX"/>
    <property type="match status" value="1"/>
</dbReference>
<comment type="caution">
    <text evidence="6">The sequence shown here is derived from an EMBL/GenBank/DDBJ whole genome shotgun (WGS) entry which is preliminary data.</text>
</comment>
<dbReference type="PANTHER" id="PTHR33317:SF4">
    <property type="entry name" value="POLYNUCLEOTIDYL TRANSFERASE, RIBONUCLEASE H-LIKE SUPERFAMILY PROTEIN"/>
    <property type="match status" value="1"/>
</dbReference>
<dbReference type="InterPro" id="IPR006641">
    <property type="entry name" value="YqgF/RNaseH-like_dom"/>
</dbReference>
<organism evidence="6">
    <name type="scientific">mine drainage metagenome</name>
    <dbReference type="NCBI Taxonomy" id="410659"/>
    <lineage>
        <taxon>unclassified sequences</taxon>
        <taxon>metagenomes</taxon>
        <taxon>ecological metagenomes</taxon>
    </lineage>
</organism>
<evidence type="ECO:0000256" key="2">
    <source>
        <dbReference type="ARBA" id="ARBA00022517"/>
    </source>
</evidence>
<dbReference type="InterPro" id="IPR005227">
    <property type="entry name" value="YqgF"/>
</dbReference>
<protein>
    <submittedName>
        <fullName evidence="6">Putative holliday junction resolvase</fullName>
        <ecNumber evidence="6">3.1.-.-</ecNumber>
    </submittedName>
</protein>
<proteinExistence type="inferred from homology"/>
<gene>
    <name evidence="6" type="primary">yqgF_9</name>
    <name evidence="6" type="ORF">GALL_405090</name>
</gene>
<dbReference type="HAMAP" id="MF_00651">
    <property type="entry name" value="Nuclease_YqgF"/>
    <property type="match status" value="1"/>
</dbReference>